<evidence type="ECO:0000256" key="8">
    <source>
        <dbReference type="ARBA" id="ARBA00023143"/>
    </source>
</evidence>
<accession>A0A1H3MY53</accession>
<dbReference type="InterPro" id="IPR002010">
    <property type="entry name" value="T3SS_IM_R"/>
</dbReference>
<feature type="transmembrane region" description="Helical" evidence="10">
    <location>
        <begin position="176"/>
        <end position="201"/>
    </location>
</feature>
<dbReference type="GO" id="GO:0009425">
    <property type="term" value="C:bacterial-type flagellum basal body"/>
    <property type="evidence" value="ECO:0007669"/>
    <property type="project" value="UniProtKB-SubCell"/>
</dbReference>
<dbReference type="NCBIfam" id="TIGR01400">
    <property type="entry name" value="fliR"/>
    <property type="match status" value="1"/>
</dbReference>
<dbReference type="GO" id="GO:0044780">
    <property type="term" value="P:bacterial-type flagellum assembly"/>
    <property type="evidence" value="ECO:0007669"/>
    <property type="project" value="UniProtKB-UniRule"/>
</dbReference>
<keyword evidence="7 10" id="KW-0472">Membrane</keyword>
<sequence>MTWQVPTASLLALLLATVRASAWLVVCPPFQGRVIPAQVKPLLALALALPVTPDLVDQAPAATAPALLVSTAEQVVVGVALGFLTALFFAAIQLAGDLIDLFGGFSVAFAFDPMSNASSSVFGRFYNLVAVTLLFASDGHQMVLRGFLQSYRTLPLDGTLSLANLSRLLTEGMGDMFMAGLQIAGPLIAVLFITDIALGLLNRVAPALNAFALGFPLKIFLTVALAGTAIAVLPNALDNLIRKAVQAVVGLSGG</sequence>
<keyword evidence="5 10" id="KW-0812">Transmembrane</keyword>
<organism evidence="11 12">
    <name type="scientific">Micromonospora pattaloongensis</name>
    <dbReference type="NCBI Taxonomy" id="405436"/>
    <lineage>
        <taxon>Bacteria</taxon>
        <taxon>Bacillati</taxon>
        <taxon>Actinomycetota</taxon>
        <taxon>Actinomycetes</taxon>
        <taxon>Micromonosporales</taxon>
        <taxon>Micromonosporaceae</taxon>
        <taxon>Micromonospora</taxon>
    </lineage>
</organism>
<keyword evidence="12" id="KW-1185">Reference proteome</keyword>
<dbReference type="Pfam" id="PF01311">
    <property type="entry name" value="Bac_export_1"/>
    <property type="match status" value="1"/>
</dbReference>
<evidence type="ECO:0000256" key="9">
    <source>
        <dbReference type="NCBIfam" id="TIGR01400"/>
    </source>
</evidence>
<comment type="similarity">
    <text evidence="2 10">Belongs to the FliR/MopE/SpaR family.</text>
</comment>
<evidence type="ECO:0000256" key="4">
    <source>
        <dbReference type="ARBA" id="ARBA00022475"/>
    </source>
</evidence>
<feature type="transmembrane region" description="Helical" evidence="10">
    <location>
        <begin position="207"/>
        <end position="233"/>
    </location>
</feature>
<keyword evidence="11" id="KW-0966">Cell projection</keyword>
<comment type="caution">
    <text evidence="10">Lacks conserved residue(s) required for the propagation of feature annotation.</text>
</comment>
<proteinExistence type="inferred from homology"/>
<keyword evidence="6 10" id="KW-1133">Transmembrane helix</keyword>
<protein>
    <recommendedName>
        <fullName evidence="3 9">Flagellar biosynthetic protein FliR</fullName>
    </recommendedName>
</protein>
<gene>
    <name evidence="11" type="ORF">SAMN05444365_103574</name>
</gene>
<reference evidence="12" key="1">
    <citation type="submission" date="2016-10" db="EMBL/GenBank/DDBJ databases">
        <authorList>
            <person name="Varghese N."/>
            <person name="Submissions S."/>
        </authorList>
    </citation>
    <scope>NUCLEOTIDE SEQUENCE [LARGE SCALE GENOMIC DNA]</scope>
    <source>
        <strain evidence="12">DSM 45245</strain>
    </source>
</reference>
<keyword evidence="8 10" id="KW-0975">Bacterial flagellum</keyword>
<evidence type="ECO:0000313" key="11">
    <source>
        <dbReference type="EMBL" id="SDY81637.1"/>
    </source>
</evidence>
<dbReference type="AlphaFoldDB" id="A0A1H3MY53"/>
<keyword evidence="4 10" id="KW-1003">Cell membrane</keyword>
<dbReference type="GO" id="GO:0005886">
    <property type="term" value="C:plasma membrane"/>
    <property type="evidence" value="ECO:0007669"/>
    <property type="project" value="UniProtKB-SubCell"/>
</dbReference>
<keyword evidence="11" id="KW-0969">Cilium</keyword>
<comment type="function">
    <text evidence="1 10">Role in flagellar biosynthesis.</text>
</comment>
<dbReference type="Proteomes" id="UP000242415">
    <property type="component" value="Unassembled WGS sequence"/>
</dbReference>
<feature type="transmembrane region" description="Helical" evidence="10">
    <location>
        <begin position="75"/>
        <end position="96"/>
    </location>
</feature>
<evidence type="ECO:0000256" key="5">
    <source>
        <dbReference type="ARBA" id="ARBA00022692"/>
    </source>
</evidence>
<evidence type="ECO:0000256" key="10">
    <source>
        <dbReference type="RuleBase" id="RU362071"/>
    </source>
</evidence>
<evidence type="ECO:0000256" key="2">
    <source>
        <dbReference type="ARBA" id="ARBA00009772"/>
    </source>
</evidence>
<dbReference type="RefSeq" id="WP_091555637.1">
    <property type="nucleotide sequence ID" value="NZ_FNPH01000003.1"/>
</dbReference>
<name>A0A1H3MY53_9ACTN</name>
<evidence type="ECO:0000256" key="7">
    <source>
        <dbReference type="ARBA" id="ARBA00023136"/>
    </source>
</evidence>
<dbReference type="InterPro" id="IPR006303">
    <property type="entry name" value="FliR"/>
</dbReference>
<keyword evidence="11" id="KW-0282">Flagellum</keyword>
<evidence type="ECO:0000313" key="12">
    <source>
        <dbReference type="Proteomes" id="UP000242415"/>
    </source>
</evidence>
<evidence type="ECO:0000256" key="6">
    <source>
        <dbReference type="ARBA" id="ARBA00022989"/>
    </source>
</evidence>
<evidence type="ECO:0000256" key="3">
    <source>
        <dbReference type="ARBA" id="ARBA00021717"/>
    </source>
</evidence>
<dbReference type="PANTHER" id="PTHR30065">
    <property type="entry name" value="FLAGELLAR BIOSYNTHETIC PROTEIN FLIR"/>
    <property type="match status" value="1"/>
</dbReference>
<dbReference type="STRING" id="405436.SAMN05444365_103574"/>
<comment type="subcellular location">
    <subcellularLocation>
        <location evidence="10">Cell membrane</location>
        <topology evidence="10">Multi-pass membrane protein</topology>
    </subcellularLocation>
    <subcellularLocation>
        <location evidence="10">Bacterial flagellum basal body</location>
    </subcellularLocation>
</comment>
<dbReference type="EMBL" id="FNPH01000003">
    <property type="protein sequence ID" value="SDY81637.1"/>
    <property type="molecule type" value="Genomic_DNA"/>
</dbReference>
<evidence type="ECO:0000256" key="1">
    <source>
        <dbReference type="ARBA" id="ARBA00002578"/>
    </source>
</evidence>
<dbReference type="PANTHER" id="PTHR30065:SF1">
    <property type="entry name" value="SURFACE PRESENTATION OF ANTIGENS PROTEIN SPAR"/>
    <property type="match status" value="1"/>
</dbReference>
<dbReference type="OrthoDB" id="9807748at2"/>
<dbReference type="GO" id="GO:0006605">
    <property type="term" value="P:protein targeting"/>
    <property type="evidence" value="ECO:0007669"/>
    <property type="project" value="UniProtKB-UniRule"/>
</dbReference>
<dbReference type="PRINTS" id="PR00953">
    <property type="entry name" value="TYPE3IMRPROT"/>
</dbReference>